<dbReference type="Gene3D" id="2.60.200.20">
    <property type="match status" value="1"/>
</dbReference>
<dbReference type="GO" id="GO:0000160">
    <property type="term" value="P:phosphorelay signal transduction system"/>
    <property type="evidence" value="ECO:0007669"/>
    <property type="project" value="InterPro"/>
</dbReference>
<dbReference type="Pfam" id="PF00486">
    <property type="entry name" value="Trans_reg_C"/>
    <property type="match status" value="1"/>
</dbReference>
<dbReference type="InterPro" id="IPR008984">
    <property type="entry name" value="SMAD_FHA_dom_sf"/>
</dbReference>
<dbReference type="CDD" id="cd00060">
    <property type="entry name" value="FHA"/>
    <property type="match status" value="1"/>
</dbReference>
<accession>A0A7D3XP75</accession>
<dbReference type="InterPro" id="IPR016032">
    <property type="entry name" value="Sig_transdc_resp-reg_C-effctor"/>
</dbReference>
<dbReference type="SMART" id="SM00862">
    <property type="entry name" value="Trans_reg_C"/>
    <property type="match status" value="1"/>
</dbReference>
<proteinExistence type="predicted"/>
<dbReference type="GO" id="GO:0006355">
    <property type="term" value="P:regulation of DNA-templated transcription"/>
    <property type="evidence" value="ECO:0007669"/>
    <property type="project" value="InterPro"/>
</dbReference>
<dbReference type="Gene3D" id="1.10.10.10">
    <property type="entry name" value="Winged helix-like DNA-binding domain superfamily/Winged helix DNA-binding domain"/>
    <property type="match status" value="1"/>
</dbReference>
<dbReference type="SUPFAM" id="SSF46894">
    <property type="entry name" value="C-terminal effector domain of the bipartite response regulators"/>
    <property type="match status" value="1"/>
</dbReference>
<keyword evidence="2 4" id="KW-0238">DNA-binding</keyword>
<feature type="domain" description="FHA" evidence="5">
    <location>
        <begin position="28"/>
        <end position="80"/>
    </location>
</feature>
<dbReference type="KEGG" id="kpul:GXN76_03715"/>
<dbReference type="InterPro" id="IPR000253">
    <property type="entry name" value="FHA_dom"/>
</dbReference>
<protein>
    <submittedName>
        <fullName evidence="7">FHA domain-containing protein</fullName>
    </submittedName>
</protein>
<dbReference type="EMBL" id="CP048104">
    <property type="protein sequence ID" value="QKG83667.1"/>
    <property type="molecule type" value="Genomic_DNA"/>
</dbReference>
<dbReference type="InterPro" id="IPR036388">
    <property type="entry name" value="WH-like_DNA-bd_sf"/>
</dbReference>
<feature type="domain" description="OmpR/PhoB-type" evidence="6">
    <location>
        <begin position="123"/>
        <end position="226"/>
    </location>
</feature>
<keyword evidence="8" id="KW-1185">Reference proteome</keyword>
<evidence type="ECO:0000313" key="8">
    <source>
        <dbReference type="Proteomes" id="UP000503088"/>
    </source>
</evidence>
<evidence type="ECO:0000256" key="2">
    <source>
        <dbReference type="ARBA" id="ARBA00023125"/>
    </source>
</evidence>
<evidence type="ECO:0000259" key="5">
    <source>
        <dbReference type="PROSITE" id="PS50006"/>
    </source>
</evidence>
<keyword evidence="3" id="KW-0804">Transcription</keyword>
<evidence type="ECO:0000256" key="3">
    <source>
        <dbReference type="ARBA" id="ARBA00023163"/>
    </source>
</evidence>
<dbReference type="SUPFAM" id="SSF49879">
    <property type="entry name" value="SMAD/FHA domain"/>
    <property type="match status" value="1"/>
</dbReference>
<sequence>MKAIPCFYVEKGEPFQKGKRIPLDKKETILGRYHSGNRTSVQFFSEFVSRRHLSVRIEEDQAFITDLGSKHGTMVGEMPLTPHKPYLLRNSDIIRLANGIVVLHFAVSFPEETLDLDPSFMNTDVVQAVPPFTLDYARRSCRIAQEMVSLSEKEWNLLVLLYEKANTLVSNEEIIRQVWPERYSLYQDSSAVSLVEINSLIYRVRRKIKDSVEVKNIRGKGFYLVWK</sequence>
<dbReference type="InterPro" id="IPR001867">
    <property type="entry name" value="OmpR/PhoB-type_DNA-bd"/>
</dbReference>
<feature type="DNA-binding region" description="OmpR/PhoB-type" evidence="4">
    <location>
        <begin position="123"/>
        <end position="226"/>
    </location>
</feature>
<dbReference type="Pfam" id="PF00498">
    <property type="entry name" value="FHA"/>
    <property type="match status" value="1"/>
</dbReference>
<organism evidence="7 8">
    <name type="scientific">Kroppenstedtia pulmonis</name>
    <dbReference type="NCBI Taxonomy" id="1380685"/>
    <lineage>
        <taxon>Bacteria</taxon>
        <taxon>Bacillati</taxon>
        <taxon>Bacillota</taxon>
        <taxon>Bacilli</taxon>
        <taxon>Bacillales</taxon>
        <taxon>Thermoactinomycetaceae</taxon>
        <taxon>Kroppenstedtia</taxon>
    </lineage>
</organism>
<evidence type="ECO:0000259" key="6">
    <source>
        <dbReference type="PROSITE" id="PS51755"/>
    </source>
</evidence>
<evidence type="ECO:0000256" key="1">
    <source>
        <dbReference type="ARBA" id="ARBA00023015"/>
    </source>
</evidence>
<keyword evidence="1" id="KW-0805">Transcription regulation</keyword>
<dbReference type="CDD" id="cd00383">
    <property type="entry name" value="trans_reg_C"/>
    <property type="match status" value="1"/>
</dbReference>
<evidence type="ECO:0000256" key="4">
    <source>
        <dbReference type="PROSITE-ProRule" id="PRU01091"/>
    </source>
</evidence>
<dbReference type="GO" id="GO:0003677">
    <property type="term" value="F:DNA binding"/>
    <property type="evidence" value="ECO:0007669"/>
    <property type="project" value="UniProtKB-UniRule"/>
</dbReference>
<dbReference type="Proteomes" id="UP000503088">
    <property type="component" value="Chromosome"/>
</dbReference>
<dbReference type="AlphaFoldDB" id="A0A7D3XP75"/>
<dbReference type="PROSITE" id="PS50006">
    <property type="entry name" value="FHA_DOMAIN"/>
    <property type="match status" value="1"/>
</dbReference>
<gene>
    <name evidence="7" type="ORF">GXN76_03715</name>
</gene>
<name>A0A7D3XP75_9BACL</name>
<dbReference type="PROSITE" id="PS51755">
    <property type="entry name" value="OMPR_PHOB"/>
    <property type="match status" value="1"/>
</dbReference>
<evidence type="ECO:0000313" key="7">
    <source>
        <dbReference type="EMBL" id="QKG83667.1"/>
    </source>
</evidence>
<reference evidence="7 8" key="1">
    <citation type="submission" date="2020-01" db="EMBL/GenBank/DDBJ databases">
        <authorList>
            <person name="Gulvik C.A."/>
            <person name="Batra D.G."/>
        </authorList>
    </citation>
    <scope>NUCLEOTIDE SEQUENCE [LARGE SCALE GENOMIC DNA]</scope>
    <source>
        <strain evidence="7 8">W9323</strain>
    </source>
</reference>
<dbReference type="RefSeq" id="WP_173220621.1">
    <property type="nucleotide sequence ID" value="NZ_CP048104.1"/>
</dbReference>
<dbReference type="SMART" id="SM00240">
    <property type="entry name" value="FHA"/>
    <property type="match status" value="1"/>
</dbReference>